<organism evidence="4">
    <name type="scientific">Brugia pahangi</name>
    <name type="common">Filarial nematode worm</name>
    <dbReference type="NCBI Taxonomy" id="6280"/>
    <lineage>
        <taxon>Eukaryota</taxon>
        <taxon>Metazoa</taxon>
        <taxon>Ecdysozoa</taxon>
        <taxon>Nematoda</taxon>
        <taxon>Chromadorea</taxon>
        <taxon>Rhabditida</taxon>
        <taxon>Spirurina</taxon>
        <taxon>Spiruromorpha</taxon>
        <taxon>Filarioidea</taxon>
        <taxon>Onchocercidae</taxon>
        <taxon>Brugia</taxon>
    </lineage>
</organism>
<evidence type="ECO:0000313" key="3">
    <source>
        <dbReference type="Proteomes" id="UP000278627"/>
    </source>
</evidence>
<name>A0A0N4TTH2_BRUPA</name>
<feature type="chain" id="PRO_5043122256" evidence="1">
    <location>
        <begin position="27"/>
        <end position="195"/>
    </location>
</feature>
<dbReference type="SUPFAM" id="SSF110014">
    <property type="entry name" value="Her-1"/>
    <property type="match status" value="1"/>
</dbReference>
<dbReference type="Pfam" id="PF09232">
    <property type="entry name" value="Caenor_Her-1"/>
    <property type="match status" value="1"/>
</dbReference>
<dbReference type="InterPro" id="IPR015313">
    <property type="entry name" value="Her-1"/>
</dbReference>
<evidence type="ECO:0000256" key="1">
    <source>
        <dbReference type="SAM" id="SignalP"/>
    </source>
</evidence>
<gene>
    <name evidence="2" type="ORF">BPAG_LOCUS11999</name>
</gene>
<evidence type="ECO:0000313" key="4">
    <source>
        <dbReference type="WBParaSite" id="BPAG_0001203701-mRNA-1"/>
    </source>
</evidence>
<dbReference type="STRING" id="6280.A0A0N4TTH2"/>
<reference evidence="4" key="1">
    <citation type="submission" date="2017-02" db="UniProtKB">
        <authorList>
            <consortium name="WormBaseParasite"/>
        </authorList>
    </citation>
    <scope>IDENTIFICATION</scope>
</reference>
<dbReference type="Gene3D" id="1.10.150.360">
    <property type="match status" value="1"/>
</dbReference>
<dbReference type="InterPro" id="IPR043108">
    <property type="entry name" value="Her-1_C"/>
</dbReference>
<keyword evidence="3" id="KW-1185">Reference proteome</keyword>
<dbReference type="EMBL" id="UZAD01013263">
    <property type="protein sequence ID" value="VDN93185.1"/>
    <property type="molecule type" value="Genomic_DNA"/>
</dbReference>
<evidence type="ECO:0000313" key="2">
    <source>
        <dbReference type="EMBL" id="VDN93185.1"/>
    </source>
</evidence>
<sequence length="195" mass="22270">MGHSLILASIYILTILLFGIQSDAYAFIPTTNEVVALCCSKEYAECCTESVNFAKPLRCDGMKLGARINVTLCIQKELHGEYQPMLNLTANLQVKIKICISDTVCCDVFADDDNDEKGYCLTECITVMQIPALRNDRKLKRIKECRRTNPLYKCFNRCLQWLHSRTEDEAFDFEQECSIKFKMLPGKVYIGPEIK</sequence>
<dbReference type="InterPro" id="IPR036341">
    <property type="entry name" value="Her-1_sf"/>
</dbReference>
<accession>A0A0N4TTH2</accession>
<dbReference type="Gene3D" id="1.10.150.370">
    <property type="entry name" value="Caenorhabditis elegans Her-1, C-terminal domain"/>
    <property type="match status" value="1"/>
</dbReference>
<dbReference type="PANTHER" id="PTHR37979:SF1">
    <property type="entry name" value="PROTEIN HER-1"/>
    <property type="match status" value="1"/>
</dbReference>
<dbReference type="WBParaSite" id="BPAG_0001203701-mRNA-1">
    <property type="protein sequence ID" value="BPAG_0001203701-mRNA-1"/>
    <property type="gene ID" value="BPAG_0001203701"/>
</dbReference>
<keyword evidence="1" id="KW-0732">Signal</keyword>
<dbReference type="PANTHER" id="PTHR37979">
    <property type="entry name" value="PROTEIN HER-1"/>
    <property type="match status" value="1"/>
</dbReference>
<dbReference type="Proteomes" id="UP000278627">
    <property type="component" value="Unassembled WGS sequence"/>
</dbReference>
<feature type="signal peptide" evidence="1">
    <location>
        <begin position="1"/>
        <end position="26"/>
    </location>
</feature>
<dbReference type="AlphaFoldDB" id="A0A0N4TTH2"/>
<proteinExistence type="predicted"/>
<protein>
    <submittedName>
        <fullName evidence="4">Protein sleepless</fullName>
    </submittedName>
</protein>
<reference evidence="2 3" key="2">
    <citation type="submission" date="2018-11" db="EMBL/GenBank/DDBJ databases">
        <authorList>
            <consortium name="Pathogen Informatics"/>
        </authorList>
    </citation>
    <scope>NUCLEOTIDE SEQUENCE [LARGE SCALE GENOMIC DNA]</scope>
</reference>